<proteinExistence type="predicted"/>
<keyword evidence="1" id="KW-0472">Membrane</keyword>
<keyword evidence="3" id="KW-1185">Reference proteome</keyword>
<dbReference type="KEGG" id="upl:DSM104440_01777"/>
<gene>
    <name evidence="2" type="ORF">DSM104440_01777</name>
</gene>
<dbReference type="AlphaFoldDB" id="A0A6M4H6I4"/>
<evidence type="ECO:0000313" key="2">
    <source>
        <dbReference type="EMBL" id="QJR14962.1"/>
    </source>
</evidence>
<evidence type="ECO:0000256" key="1">
    <source>
        <dbReference type="SAM" id="Phobius"/>
    </source>
</evidence>
<keyword evidence="1" id="KW-1133">Transmembrane helix</keyword>
<reference evidence="2 3" key="1">
    <citation type="submission" date="2020-04" db="EMBL/GenBank/DDBJ databases">
        <title>Usitatibacter rugosus gen. nov., sp. nov. and Usitatibacter palustris sp. nov., novel members of Usitatibacteraceae fam. nov. within the order Nitrosomonadales isolated from soil.</title>
        <authorList>
            <person name="Huber K.J."/>
            <person name="Neumann-Schaal M."/>
            <person name="Geppert A."/>
            <person name="Luckner M."/>
            <person name="Wanner G."/>
            <person name="Overmann J."/>
        </authorList>
    </citation>
    <scope>NUCLEOTIDE SEQUENCE [LARGE SCALE GENOMIC DNA]</scope>
    <source>
        <strain evidence="2 3">Swamp67</strain>
    </source>
</reference>
<evidence type="ECO:0000313" key="3">
    <source>
        <dbReference type="Proteomes" id="UP000503096"/>
    </source>
</evidence>
<organism evidence="2 3">
    <name type="scientific">Usitatibacter palustris</name>
    <dbReference type="NCBI Taxonomy" id="2732487"/>
    <lineage>
        <taxon>Bacteria</taxon>
        <taxon>Pseudomonadati</taxon>
        <taxon>Pseudomonadota</taxon>
        <taxon>Betaproteobacteria</taxon>
        <taxon>Nitrosomonadales</taxon>
        <taxon>Usitatibacteraceae</taxon>
        <taxon>Usitatibacter</taxon>
    </lineage>
</organism>
<accession>A0A6M4H6I4</accession>
<dbReference type="InParanoid" id="A0A6M4H6I4"/>
<dbReference type="Proteomes" id="UP000503096">
    <property type="component" value="Chromosome"/>
</dbReference>
<protein>
    <submittedName>
        <fullName evidence="2">Uncharacterized protein</fullName>
    </submittedName>
</protein>
<dbReference type="RefSeq" id="WP_171161831.1">
    <property type="nucleotide sequence ID" value="NZ_CP053073.1"/>
</dbReference>
<dbReference type="EMBL" id="CP053073">
    <property type="protein sequence ID" value="QJR14962.1"/>
    <property type="molecule type" value="Genomic_DNA"/>
</dbReference>
<name>A0A6M4H6I4_9PROT</name>
<keyword evidence="1" id="KW-0812">Transmembrane</keyword>
<feature type="transmembrane region" description="Helical" evidence="1">
    <location>
        <begin position="12"/>
        <end position="34"/>
    </location>
</feature>
<feature type="transmembrane region" description="Helical" evidence="1">
    <location>
        <begin position="49"/>
        <end position="69"/>
    </location>
</feature>
<sequence>MTAPSPQQLPNPLVLTWVVQLIGTMVIAVVVYFYVQKAGAPWTGLDAEWARYALIGGLLSIIPALLYLTTYRRVLDPYLADQKSEKPNPALRTAVASKLAIGGALAELPMAFGSAHLLMGGEMRWFLSGVLVSLALRTSFRPFIRKAR</sequence>